<dbReference type="InterPro" id="IPR000089">
    <property type="entry name" value="Biotin_lipoyl"/>
</dbReference>
<evidence type="ECO:0000256" key="1">
    <source>
        <dbReference type="ARBA" id="ARBA00023267"/>
    </source>
</evidence>
<dbReference type="InterPro" id="IPR001882">
    <property type="entry name" value="Biotin_BS"/>
</dbReference>
<dbReference type="Pfam" id="PF00364">
    <property type="entry name" value="Biotin_lipoyl"/>
    <property type="match status" value="1"/>
</dbReference>
<evidence type="ECO:0000313" key="3">
    <source>
        <dbReference type="EMBL" id="MEL4457297.1"/>
    </source>
</evidence>
<name>A0ABU9L4D6_9FLAO</name>
<dbReference type="PROSITE" id="PS50968">
    <property type="entry name" value="BIOTINYL_LIPOYL"/>
    <property type="match status" value="1"/>
</dbReference>
<sequence>MKIPSKALVNNIQEFSFSQNTIEGLNVVNHGNDSYHMLLDNESIDAQIINSDFFNRNYLIRINSNVYEVKIQGELDELIKKMGYTAGTSKVVNLIKAPMPGIILEIQVKKGQTVKEGECLLILEAMKMENSILSPKDAVIKEIHVTVGGTVDKNKLLIELE</sequence>
<feature type="domain" description="Lipoyl-binding" evidence="2">
    <location>
        <begin position="83"/>
        <end position="161"/>
    </location>
</feature>
<keyword evidence="4" id="KW-1185">Reference proteome</keyword>
<keyword evidence="1" id="KW-0092">Biotin</keyword>
<comment type="caution">
    <text evidence="3">The sequence shown here is derived from an EMBL/GenBank/DDBJ whole genome shotgun (WGS) entry which is preliminary data.</text>
</comment>
<reference evidence="3 4" key="1">
    <citation type="submission" date="2024-04" db="EMBL/GenBank/DDBJ databases">
        <title>whole genome sequencing of Lutimonas vermicola strain IMCC1616.</title>
        <authorList>
            <person name="Bae S.S."/>
        </authorList>
    </citation>
    <scope>NUCLEOTIDE SEQUENCE [LARGE SCALE GENOMIC DNA]</scope>
    <source>
        <strain evidence="3 4">IMCC1616</strain>
    </source>
</reference>
<organism evidence="3 4">
    <name type="scientific">Lutimonas vermicola</name>
    <dbReference type="NCBI Taxonomy" id="414288"/>
    <lineage>
        <taxon>Bacteria</taxon>
        <taxon>Pseudomonadati</taxon>
        <taxon>Bacteroidota</taxon>
        <taxon>Flavobacteriia</taxon>
        <taxon>Flavobacteriales</taxon>
        <taxon>Flavobacteriaceae</taxon>
        <taxon>Lutimonas</taxon>
    </lineage>
</organism>
<evidence type="ECO:0000259" key="2">
    <source>
        <dbReference type="PROSITE" id="PS50968"/>
    </source>
</evidence>
<dbReference type="EMBL" id="JBCDNA010000003">
    <property type="protein sequence ID" value="MEL4457297.1"/>
    <property type="molecule type" value="Genomic_DNA"/>
</dbReference>
<dbReference type="PANTHER" id="PTHR45266:SF3">
    <property type="entry name" value="OXALOACETATE DECARBOXYLASE ALPHA CHAIN"/>
    <property type="match status" value="1"/>
</dbReference>
<dbReference type="PROSITE" id="PS00188">
    <property type="entry name" value="BIOTIN"/>
    <property type="match status" value="1"/>
</dbReference>
<accession>A0ABU9L4D6</accession>
<dbReference type="CDD" id="cd06850">
    <property type="entry name" value="biotinyl_domain"/>
    <property type="match status" value="1"/>
</dbReference>
<protein>
    <submittedName>
        <fullName evidence="3">Acetyl-CoA carboxylase biotin carboxyl carrier protein subunit</fullName>
    </submittedName>
</protein>
<dbReference type="InterPro" id="IPR011053">
    <property type="entry name" value="Single_hybrid_motif"/>
</dbReference>
<dbReference type="PANTHER" id="PTHR45266">
    <property type="entry name" value="OXALOACETATE DECARBOXYLASE ALPHA CHAIN"/>
    <property type="match status" value="1"/>
</dbReference>
<proteinExistence type="predicted"/>
<evidence type="ECO:0000313" key="4">
    <source>
        <dbReference type="Proteomes" id="UP001474120"/>
    </source>
</evidence>
<dbReference type="RefSeq" id="WP_342161460.1">
    <property type="nucleotide sequence ID" value="NZ_JBCDNA010000003.1"/>
</dbReference>
<dbReference type="InterPro" id="IPR050709">
    <property type="entry name" value="Biotin_Carboxyl_Carrier/Decarb"/>
</dbReference>
<dbReference type="Proteomes" id="UP001474120">
    <property type="component" value="Unassembled WGS sequence"/>
</dbReference>
<dbReference type="SUPFAM" id="SSF51230">
    <property type="entry name" value="Single hybrid motif"/>
    <property type="match status" value="1"/>
</dbReference>
<dbReference type="Gene3D" id="2.40.50.100">
    <property type="match status" value="1"/>
</dbReference>
<gene>
    <name evidence="3" type="ORF">AABB81_15425</name>
</gene>